<accession>A0A6J4JTS7</accession>
<name>A0A6J4JTS7_9CHLR</name>
<dbReference type="EMBL" id="CADCTC010000229">
    <property type="protein sequence ID" value="CAA9287071.1"/>
    <property type="molecule type" value="Genomic_DNA"/>
</dbReference>
<reference evidence="2" key="1">
    <citation type="submission" date="2020-02" db="EMBL/GenBank/DDBJ databases">
        <authorList>
            <person name="Meier V. D."/>
        </authorList>
    </citation>
    <scope>NUCLEOTIDE SEQUENCE</scope>
    <source>
        <strain evidence="2">AVDCRST_MAG77</strain>
    </source>
</reference>
<gene>
    <name evidence="2" type="ORF">AVDCRST_MAG77-4372</name>
</gene>
<organism evidence="2">
    <name type="scientific">uncultured Chloroflexota bacterium</name>
    <dbReference type="NCBI Taxonomy" id="166587"/>
    <lineage>
        <taxon>Bacteria</taxon>
        <taxon>Bacillati</taxon>
        <taxon>Chloroflexota</taxon>
        <taxon>environmental samples</taxon>
    </lineage>
</organism>
<sequence length="112" mass="12963">MPPPKRDQRSPQASKPLHSSRPNRDHHPGSDEPALPDMRQYAQELQAMLRQRSPAMYRAFLSRWRDVHERGAAERLGKLPDDALRLRIEQMILGLPALADLHDAARRYVDEH</sequence>
<proteinExistence type="predicted"/>
<dbReference type="AlphaFoldDB" id="A0A6J4JTS7"/>
<evidence type="ECO:0000313" key="2">
    <source>
        <dbReference type="EMBL" id="CAA9287071.1"/>
    </source>
</evidence>
<protein>
    <submittedName>
        <fullName evidence="2">Uncharacterized protein</fullName>
    </submittedName>
</protein>
<feature type="region of interest" description="Disordered" evidence="1">
    <location>
        <begin position="1"/>
        <end position="38"/>
    </location>
</feature>
<evidence type="ECO:0000256" key="1">
    <source>
        <dbReference type="SAM" id="MobiDB-lite"/>
    </source>
</evidence>